<dbReference type="AlphaFoldDB" id="A0A381CF54"/>
<sequence>MIKIIPITKHDFYHSQMPIAFHDEECARHYYHLSYKNRVILKLSVQSEIQPVAIIVNDIIAIGCDQLVAFFSIKNNELMRTLLSSSFFYNFEVTDAYIFIVCEIEVIVLSLNNLHERYHFEFIDYIDHVKLNGNKLSIYFMNGSSEDVSI</sequence>
<evidence type="ECO:0000313" key="1">
    <source>
        <dbReference type="EMBL" id="SUW65723.1"/>
    </source>
</evidence>
<dbReference type="RefSeq" id="WP_115631458.1">
    <property type="nucleotide sequence ID" value="NZ_UIGI01000001.1"/>
</dbReference>
<protein>
    <submittedName>
        <fullName evidence="1">Uncharacterized protein</fullName>
    </submittedName>
</protein>
<dbReference type="Proteomes" id="UP000255528">
    <property type="component" value="Unassembled WGS sequence"/>
</dbReference>
<gene>
    <name evidence="1" type="ORF">NCTC12119_04285</name>
</gene>
<organism evidence="1 2">
    <name type="scientific">Buttiauxella agrestis</name>
    <dbReference type="NCBI Taxonomy" id="82977"/>
    <lineage>
        <taxon>Bacteria</taxon>
        <taxon>Pseudomonadati</taxon>
        <taxon>Pseudomonadota</taxon>
        <taxon>Gammaproteobacteria</taxon>
        <taxon>Enterobacterales</taxon>
        <taxon>Enterobacteriaceae</taxon>
        <taxon>Buttiauxella</taxon>
    </lineage>
</organism>
<dbReference type="EMBL" id="UIGI01000001">
    <property type="protein sequence ID" value="SUW65723.1"/>
    <property type="molecule type" value="Genomic_DNA"/>
</dbReference>
<evidence type="ECO:0000313" key="2">
    <source>
        <dbReference type="Proteomes" id="UP000255528"/>
    </source>
</evidence>
<accession>A0A381CF54</accession>
<reference evidence="1 2" key="1">
    <citation type="submission" date="2018-06" db="EMBL/GenBank/DDBJ databases">
        <authorList>
            <consortium name="Pathogen Informatics"/>
            <person name="Doyle S."/>
        </authorList>
    </citation>
    <scope>NUCLEOTIDE SEQUENCE [LARGE SCALE GENOMIC DNA]</scope>
    <source>
        <strain evidence="1 2">NCTC12119</strain>
    </source>
</reference>
<name>A0A381CF54_9ENTR</name>
<proteinExistence type="predicted"/>